<evidence type="ECO:0000313" key="1">
    <source>
        <dbReference type="Proteomes" id="UP000887579"/>
    </source>
</evidence>
<proteinExistence type="predicted"/>
<dbReference type="WBParaSite" id="ES5_v2.g21399.t1">
    <property type="protein sequence ID" value="ES5_v2.g21399.t1"/>
    <property type="gene ID" value="ES5_v2.g21399"/>
</dbReference>
<protein>
    <submittedName>
        <fullName evidence="2">Uncharacterized protein</fullName>
    </submittedName>
</protein>
<reference evidence="2" key="1">
    <citation type="submission" date="2022-11" db="UniProtKB">
        <authorList>
            <consortium name="WormBaseParasite"/>
        </authorList>
    </citation>
    <scope>IDENTIFICATION</scope>
</reference>
<dbReference type="Proteomes" id="UP000887579">
    <property type="component" value="Unplaced"/>
</dbReference>
<accession>A0AC34FV93</accession>
<organism evidence="1 2">
    <name type="scientific">Panagrolaimus sp. ES5</name>
    <dbReference type="NCBI Taxonomy" id="591445"/>
    <lineage>
        <taxon>Eukaryota</taxon>
        <taxon>Metazoa</taxon>
        <taxon>Ecdysozoa</taxon>
        <taxon>Nematoda</taxon>
        <taxon>Chromadorea</taxon>
        <taxon>Rhabditida</taxon>
        <taxon>Tylenchina</taxon>
        <taxon>Panagrolaimomorpha</taxon>
        <taxon>Panagrolaimoidea</taxon>
        <taxon>Panagrolaimidae</taxon>
        <taxon>Panagrolaimus</taxon>
    </lineage>
</organism>
<evidence type="ECO:0000313" key="2">
    <source>
        <dbReference type="WBParaSite" id="ES5_v2.g21399.t1"/>
    </source>
</evidence>
<name>A0AC34FV93_9BILA</name>
<sequence length="302" mass="34697">MDLPLNEYFILYRLPDDNLEYLNLDDLDMDKEQAEYLQIGEPFQIPEGENVIFICSGTEEEVHARKLTMLQEYGDDSTNTNETENKQDESSPALCNSEILKMNSRLQLMDQRVQKLEKRKNSRTSDHEIIEGAIVIINGRKTNVSNLKREEFDNLLALSRQRLGPLPSLPGITELQIIEELGPLLINSFINLKFGNFTSYLAGFLIEEDTFRLSFLPPLGPHLRASKPKPPKRVLNNNFKAAFKYLALYFGGCVLTPEFKPFWLDSLRSRFNTKADNLNNKENAHYPDFQGLTPPFNDENAF</sequence>